<evidence type="ECO:0000256" key="2">
    <source>
        <dbReference type="ARBA" id="ARBA00012438"/>
    </source>
</evidence>
<comment type="catalytic activity">
    <reaction evidence="1">
        <text>ATP + protein L-histidine = ADP + protein N-phospho-L-histidine.</text>
        <dbReference type="EC" id="2.7.13.3"/>
    </reaction>
</comment>
<dbReference type="CDD" id="cd00082">
    <property type="entry name" value="HisKA"/>
    <property type="match status" value="1"/>
</dbReference>
<dbReference type="SMART" id="SM00387">
    <property type="entry name" value="HATPase_c"/>
    <property type="match status" value="1"/>
</dbReference>
<dbReference type="Gene3D" id="1.10.287.130">
    <property type="match status" value="1"/>
</dbReference>
<dbReference type="InterPro" id="IPR004358">
    <property type="entry name" value="Sig_transdc_His_kin-like_C"/>
</dbReference>
<dbReference type="SUPFAM" id="SSF47384">
    <property type="entry name" value="Homodimeric domain of signal transducing histidine kinase"/>
    <property type="match status" value="1"/>
</dbReference>
<dbReference type="PRINTS" id="PR00344">
    <property type="entry name" value="BCTRLSENSOR"/>
</dbReference>
<evidence type="ECO:0000313" key="7">
    <source>
        <dbReference type="EMBL" id="CAI2379869.1"/>
    </source>
</evidence>
<dbReference type="GO" id="GO:0009927">
    <property type="term" value="F:histidine phosphotransfer kinase activity"/>
    <property type="evidence" value="ECO:0007669"/>
    <property type="project" value="TreeGrafter"/>
</dbReference>
<comment type="caution">
    <text evidence="7">The sequence shown here is derived from an EMBL/GenBank/DDBJ whole genome shotgun (WGS) entry which is preliminary data.</text>
</comment>
<keyword evidence="3" id="KW-0597">Phosphoprotein</keyword>
<dbReference type="InterPro" id="IPR036097">
    <property type="entry name" value="HisK_dim/P_sf"/>
</dbReference>
<organism evidence="7 8">
    <name type="scientific">Euplotes crassus</name>
    <dbReference type="NCBI Taxonomy" id="5936"/>
    <lineage>
        <taxon>Eukaryota</taxon>
        <taxon>Sar</taxon>
        <taxon>Alveolata</taxon>
        <taxon>Ciliophora</taxon>
        <taxon>Intramacronucleata</taxon>
        <taxon>Spirotrichea</taxon>
        <taxon>Hypotrichia</taxon>
        <taxon>Euplotida</taxon>
        <taxon>Euplotidae</taxon>
        <taxon>Moneuplotes</taxon>
    </lineage>
</organism>
<dbReference type="PANTHER" id="PTHR43047:SF72">
    <property type="entry name" value="OSMOSENSING HISTIDINE PROTEIN KINASE SLN1"/>
    <property type="match status" value="1"/>
</dbReference>
<keyword evidence="5" id="KW-0418">Kinase</keyword>
<proteinExistence type="predicted"/>
<dbReference type="SUPFAM" id="SSF55874">
    <property type="entry name" value="ATPase domain of HSP90 chaperone/DNA topoisomerase II/histidine kinase"/>
    <property type="match status" value="2"/>
</dbReference>
<dbReference type="GO" id="GO:0000155">
    <property type="term" value="F:phosphorelay sensor kinase activity"/>
    <property type="evidence" value="ECO:0007669"/>
    <property type="project" value="InterPro"/>
</dbReference>
<dbReference type="AlphaFoldDB" id="A0AAD1XVZ0"/>
<evidence type="ECO:0000256" key="3">
    <source>
        <dbReference type="ARBA" id="ARBA00022553"/>
    </source>
</evidence>
<sequence length="707" mass="81399">MMFCTFMVSYLAVMSDNISDNDYKLSTLRILLSLFFIIAQVLFRQCIERYDRFASYSGCLMAILTTAYVTEVTCALSEYRLYEGFIPQISISFFYGSFSTANWRAPCITQGIMYFYAYIRITASHTEAPPELRISLINTMIFYCIGAYLSSQHLKREFLSKCKQEKLTKLFQSTCSTMPEGVSIIDEAEPRLCFTNPKFKEVFTLRFCSDSKDYNKTIYSIQNKIDREYEQIKQDFIISKELDKEKMNFEKFLDKWNVSISPLNAEQGGDEEEKDYDIFKPPHSLASSKSLVKERISLSDFLFHERRNALESPMKICETKISLEFSEMHRVSKIQLLNKEFIVKTCQLNLEENSRRTSTKFMHIFIDTTQIALLEQAKAQNKYQKIVIANVSHEFRTPLNAINMSVELLKSKISPEDQRLAKIASSSCSILTSLVGDLLDSAKIEAGVFEIQEDLFYPSELCKSVKEIFELQTQRRGVELIFEIDDFLQDIQIQTDMQRIKQVLLNLLSNAFKFTDRGFIKVKWGVYKPLQDEDFGNEDDLNPLSRSTSLNRKEECKFPEPEPLALHDMQSLDLSRINISSKYGFVSNNNDLSENIQKPSEYDSMRRVPNSHSILEQGNNKKDILKKERVMLYLSVQDTGIGIPVQDRAGLFKMFGKVSSNHNRNKLGTGLGLSICKKILEKLNGDIFLESEEGKGTTFFSVFECGI</sequence>
<dbReference type="EC" id="2.7.13.3" evidence="2"/>
<dbReference type="PANTHER" id="PTHR43047">
    <property type="entry name" value="TWO-COMPONENT HISTIDINE PROTEIN KINASE"/>
    <property type="match status" value="1"/>
</dbReference>
<dbReference type="Gene3D" id="3.30.565.10">
    <property type="entry name" value="Histidine kinase-like ATPase, C-terminal domain"/>
    <property type="match status" value="1"/>
</dbReference>
<dbReference type="InterPro" id="IPR003661">
    <property type="entry name" value="HisK_dim/P_dom"/>
</dbReference>
<dbReference type="InterPro" id="IPR036890">
    <property type="entry name" value="HATPase_C_sf"/>
</dbReference>
<evidence type="ECO:0000256" key="5">
    <source>
        <dbReference type="ARBA" id="ARBA00022777"/>
    </source>
</evidence>
<feature type="domain" description="Histidine kinase" evidence="6">
    <location>
        <begin position="390"/>
        <end position="699"/>
    </location>
</feature>
<evidence type="ECO:0000313" key="8">
    <source>
        <dbReference type="Proteomes" id="UP001295684"/>
    </source>
</evidence>
<protein>
    <recommendedName>
        <fullName evidence="2">histidine kinase</fullName>
        <ecNumber evidence="2">2.7.13.3</ecNumber>
    </recommendedName>
</protein>
<evidence type="ECO:0000256" key="4">
    <source>
        <dbReference type="ARBA" id="ARBA00022679"/>
    </source>
</evidence>
<dbReference type="EMBL" id="CAMPGE010021746">
    <property type="protein sequence ID" value="CAI2379869.1"/>
    <property type="molecule type" value="Genomic_DNA"/>
</dbReference>
<reference evidence="7" key="1">
    <citation type="submission" date="2023-07" db="EMBL/GenBank/DDBJ databases">
        <authorList>
            <consortium name="AG Swart"/>
            <person name="Singh M."/>
            <person name="Singh A."/>
            <person name="Seah K."/>
            <person name="Emmerich C."/>
        </authorList>
    </citation>
    <scope>NUCLEOTIDE SEQUENCE</scope>
    <source>
        <strain evidence="7">DP1</strain>
    </source>
</reference>
<keyword evidence="8" id="KW-1185">Reference proteome</keyword>
<name>A0AAD1XVZ0_EUPCR</name>
<dbReference type="Proteomes" id="UP001295684">
    <property type="component" value="Unassembled WGS sequence"/>
</dbReference>
<keyword evidence="4" id="KW-0808">Transferase</keyword>
<accession>A0AAD1XVZ0</accession>
<dbReference type="InterPro" id="IPR005467">
    <property type="entry name" value="His_kinase_dom"/>
</dbReference>
<dbReference type="InterPro" id="IPR003594">
    <property type="entry name" value="HATPase_dom"/>
</dbReference>
<dbReference type="PROSITE" id="PS50109">
    <property type="entry name" value="HIS_KIN"/>
    <property type="match status" value="1"/>
</dbReference>
<dbReference type="Pfam" id="PF00512">
    <property type="entry name" value="HisKA"/>
    <property type="match status" value="1"/>
</dbReference>
<dbReference type="GO" id="GO:0005886">
    <property type="term" value="C:plasma membrane"/>
    <property type="evidence" value="ECO:0007669"/>
    <property type="project" value="TreeGrafter"/>
</dbReference>
<dbReference type="SMART" id="SM00388">
    <property type="entry name" value="HisKA"/>
    <property type="match status" value="1"/>
</dbReference>
<evidence type="ECO:0000256" key="1">
    <source>
        <dbReference type="ARBA" id="ARBA00000085"/>
    </source>
</evidence>
<evidence type="ECO:0000259" key="6">
    <source>
        <dbReference type="PROSITE" id="PS50109"/>
    </source>
</evidence>
<dbReference type="Pfam" id="PF02518">
    <property type="entry name" value="HATPase_c"/>
    <property type="match status" value="1"/>
</dbReference>
<gene>
    <name evidence="7" type="ORF">ECRASSUSDP1_LOCUS21289</name>
</gene>